<keyword evidence="2" id="KW-1185">Reference proteome</keyword>
<name>A0ABR9R1W0_9FIRM</name>
<accession>A0ABR9R1W0</accession>
<dbReference type="EMBL" id="JADCKC010000001">
    <property type="protein sequence ID" value="MBE5037136.1"/>
    <property type="molecule type" value="Genomic_DNA"/>
</dbReference>
<evidence type="ECO:0000313" key="1">
    <source>
        <dbReference type="EMBL" id="MBE5037136.1"/>
    </source>
</evidence>
<sequence length="61" mass="6584">MKSTMGMGQAVAVAAGMAAGAAVMYAATRDNRQIRKTVHRMARGAEKTLADLDRMVSHYTR</sequence>
<evidence type="ECO:0008006" key="3">
    <source>
        <dbReference type="Google" id="ProtNLM"/>
    </source>
</evidence>
<reference evidence="1 2" key="1">
    <citation type="submission" date="2020-10" db="EMBL/GenBank/DDBJ databases">
        <title>ChiBAC.</title>
        <authorList>
            <person name="Zenner C."/>
            <person name="Hitch T.C.A."/>
            <person name="Clavel T."/>
        </authorList>
    </citation>
    <scope>NUCLEOTIDE SEQUENCE [LARGE SCALE GENOMIC DNA]</scope>
    <source>
        <strain evidence="1 2">DSM 109015</strain>
    </source>
</reference>
<proteinExistence type="predicted"/>
<organism evidence="1 2">
    <name type="scientific">Gemmiger gallinarum</name>
    <dbReference type="NCBI Taxonomy" id="2779354"/>
    <lineage>
        <taxon>Bacteria</taxon>
        <taxon>Bacillati</taxon>
        <taxon>Bacillota</taxon>
        <taxon>Clostridia</taxon>
        <taxon>Eubacteriales</taxon>
        <taxon>Gemmiger</taxon>
    </lineage>
</organism>
<dbReference type="Proteomes" id="UP000768567">
    <property type="component" value="Unassembled WGS sequence"/>
</dbReference>
<protein>
    <recommendedName>
        <fullName evidence="3">YtxH domain-containing protein</fullName>
    </recommendedName>
</protein>
<comment type="caution">
    <text evidence="1">The sequence shown here is derived from an EMBL/GenBank/DDBJ whole genome shotgun (WGS) entry which is preliminary data.</text>
</comment>
<dbReference type="RefSeq" id="WP_193500388.1">
    <property type="nucleotide sequence ID" value="NZ_JADCKC010000001.1"/>
</dbReference>
<gene>
    <name evidence="1" type="ORF">INF35_04985</name>
</gene>
<evidence type="ECO:0000313" key="2">
    <source>
        <dbReference type="Proteomes" id="UP000768567"/>
    </source>
</evidence>